<dbReference type="PROSITE" id="PS00463">
    <property type="entry name" value="ZN2_CY6_FUNGAL_1"/>
    <property type="match status" value="1"/>
</dbReference>
<evidence type="ECO:0000256" key="6">
    <source>
        <dbReference type="ARBA" id="ARBA00023242"/>
    </source>
</evidence>
<feature type="region of interest" description="Disordered" evidence="7">
    <location>
        <begin position="73"/>
        <end position="109"/>
    </location>
</feature>
<comment type="subcellular location">
    <subcellularLocation>
        <location evidence="1">Nucleus</location>
    </subcellularLocation>
</comment>
<organism evidence="9 10">
    <name type="scientific">Aspergillus homomorphus (strain CBS 101889)</name>
    <dbReference type="NCBI Taxonomy" id="1450537"/>
    <lineage>
        <taxon>Eukaryota</taxon>
        <taxon>Fungi</taxon>
        <taxon>Dikarya</taxon>
        <taxon>Ascomycota</taxon>
        <taxon>Pezizomycotina</taxon>
        <taxon>Eurotiomycetes</taxon>
        <taxon>Eurotiomycetidae</taxon>
        <taxon>Eurotiales</taxon>
        <taxon>Aspergillaceae</taxon>
        <taxon>Aspergillus</taxon>
        <taxon>Aspergillus subgen. Circumdati</taxon>
    </lineage>
</organism>
<feature type="domain" description="Zn(2)-C6 fungal-type" evidence="8">
    <location>
        <begin position="14"/>
        <end position="44"/>
    </location>
</feature>
<dbReference type="GO" id="GO:0003677">
    <property type="term" value="F:DNA binding"/>
    <property type="evidence" value="ECO:0007669"/>
    <property type="project" value="UniProtKB-KW"/>
</dbReference>
<sequence length="687" mass="77373">MHRYDSSSGRMKLSCSRCKDRKLKCDRGEPQCKRCLTSGKMCSYPERRKVRTTRPSADLHRLGHRLEVLEERLNKADPPHLSTSLPSPTPTQPRARPETEPITSESEHRSDTWIYRMVSGAKDNIGSLTTNTPLPLSQSTADHAITRLDTALVNLAAPTRRPDNNSTDAPRSHLPLTKATQCVETFLDCVLPHLTIFDSFATVVDAEFLRTMPLIIDSPYVKVEPVMLVVYLNALYFGQTAGTAEEQRSAVQTYYQCLHNVPKWLASAQGSYLDLLAASLTAWMAINNFDYHLAWQFHREACRFGNLLGVHEVDLPTAPAEEEAEKEKKRRTHWYLVEVDFLFRIWYEKPPVLRVPMAQVRLPAEISPQTKQPKPNDCIIFLVWSRALFIMADFFDHPIPTSTADTCCNELEELVDDWALLSHARSPNIDHIKSWLYVDTIIALHIFIIFMRRKASSAEEIVHPQAVRSARLIIILILEWSNISCSASGNQSELHTLCLTFYPFSAFFTLYYHILSSTDPSEYENDLRTLEKVVNTMSAAAAIRPDLIPIADAVSALNDVSRAFHSGRHPDFTMICSTEALQPGSQELGALNNQNEFDPSAAEMPPFESLLNLTSVLSPQTADEIGGMFGVPFQLQSHITEAGGTRSAATRTVSQPLDFVRAVENELTWRNWHESWWNPPGGAALSR</sequence>
<dbReference type="Gene3D" id="4.10.240.10">
    <property type="entry name" value="Zn(2)-C6 fungal-type DNA-binding domain"/>
    <property type="match status" value="1"/>
</dbReference>
<dbReference type="PROSITE" id="PS50048">
    <property type="entry name" value="ZN2_CY6_FUNGAL_2"/>
    <property type="match status" value="1"/>
</dbReference>
<dbReference type="GO" id="GO:0005634">
    <property type="term" value="C:nucleus"/>
    <property type="evidence" value="ECO:0007669"/>
    <property type="project" value="UniProtKB-SubCell"/>
</dbReference>
<proteinExistence type="predicted"/>
<dbReference type="InterPro" id="IPR001138">
    <property type="entry name" value="Zn2Cys6_DnaBD"/>
</dbReference>
<dbReference type="SMART" id="SM00066">
    <property type="entry name" value="GAL4"/>
    <property type="match status" value="1"/>
</dbReference>
<dbReference type="PANTHER" id="PTHR46910">
    <property type="entry name" value="TRANSCRIPTION FACTOR PDR1"/>
    <property type="match status" value="1"/>
</dbReference>
<evidence type="ECO:0000256" key="4">
    <source>
        <dbReference type="ARBA" id="ARBA00023125"/>
    </source>
</evidence>
<evidence type="ECO:0000256" key="1">
    <source>
        <dbReference type="ARBA" id="ARBA00004123"/>
    </source>
</evidence>
<keyword evidence="2" id="KW-0479">Metal-binding</keyword>
<name>A0A395HHH8_ASPHC</name>
<dbReference type="OrthoDB" id="39175at2759"/>
<evidence type="ECO:0000256" key="2">
    <source>
        <dbReference type="ARBA" id="ARBA00022723"/>
    </source>
</evidence>
<dbReference type="GO" id="GO:0000981">
    <property type="term" value="F:DNA-binding transcription factor activity, RNA polymerase II-specific"/>
    <property type="evidence" value="ECO:0007669"/>
    <property type="project" value="InterPro"/>
</dbReference>
<dbReference type="CDD" id="cd00067">
    <property type="entry name" value="GAL4"/>
    <property type="match status" value="1"/>
</dbReference>
<keyword evidence="3" id="KW-0805">Transcription regulation</keyword>
<keyword evidence="5" id="KW-0804">Transcription</keyword>
<dbReference type="VEuPathDB" id="FungiDB:BO97DRAFT_447210"/>
<dbReference type="GO" id="GO:0009893">
    <property type="term" value="P:positive regulation of metabolic process"/>
    <property type="evidence" value="ECO:0007669"/>
    <property type="project" value="UniProtKB-ARBA"/>
</dbReference>
<dbReference type="STRING" id="1450537.A0A395HHH8"/>
<protein>
    <recommendedName>
        <fullName evidence="8">Zn(2)-C6 fungal-type domain-containing protein</fullName>
    </recommendedName>
</protein>
<evidence type="ECO:0000256" key="3">
    <source>
        <dbReference type="ARBA" id="ARBA00023015"/>
    </source>
</evidence>
<evidence type="ECO:0000256" key="5">
    <source>
        <dbReference type="ARBA" id="ARBA00023163"/>
    </source>
</evidence>
<keyword evidence="10" id="KW-1185">Reference proteome</keyword>
<dbReference type="RefSeq" id="XP_025546103.1">
    <property type="nucleotide sequence ID" value="XM_025698747.1"/>
</dbReference>
<dbReference type="EMBL" id="KZ824345">
    <property type="protein sequence ID" value="RAL06949.1"/>
    <property type="molecule type" value="Genomic_DNA"/>
</dbReference>
<accession>A0A395HHH8</accession>
<dbReference type="GO" id="GO:0008270">
    <property type="term" value="F:zinc ion binding"/>
    <property type="evidence" value="ECO:0007669"/>
    <property type="project" value="InterPro"/>
</dbReference>
<keyword evidence="6" id="KW-0539">Nucleus</keyword>
<dbReference type="Pfam" id="PF00172">
    <property type="entry name" value="Zn_clus"/>
    <property type="match status" value="1"/>
</dbReference>
<dbReference type="PANTHER" id="PTHR46910:SF3">
    <property type="entry name" value="HALOTOLERANCE PROTEIN 9-RELATED"/>
    <property type="match status" value="1"/>
</dbReference>
<evidence type="ECO:0000259" key="8">
    <source>
        <dbReference type="PROSITE" id="PS50048"/>
    </source>
</evidence>
<feature type="compositionally biased region" description="Basic and acidic residues" evidence="7">
    <location>
        <begin position="95"/>
        <end position="109"/>
    </location>
</feature>
<evidence type="ECO:0000313" key="10">
    <source>
        <dbReference type="Proteomes" id="UP000248961"/>
    </source>
</evidence>
<dbReference type="SUPFAM" id="SSF57701">
    <property type="entry name" value="Zn2/Cys6 DNA-binding domain"/>
    <property type="match status" value="1"/>
</dbReference>
<dbReference type="InterPro" id="IPR036864">
    <property type="entry name" value="Zn2-C6_fun-type_DNA-bd_sf"/>
</dbReference>
<evidence type="ECO:0000313" key="9">
    <source>
        <dbReference type="EMBL" id="RAL06949.1"/>
    </source>
</evidence>
<dbReference type="Proteomes" id="UP000248961">
    <property type="component" value="Unassembled WGS sequence"/>
</dbReference>
<dbReference type="AlphaFoldDB" id="A0A395HHH8"/>
<reference evidence="9 10" key="1">
    <citation type="submission" date="2018-02" db="EMBL/GenBank/DDBJ databases">
        <title>The genomes of Aspergillus section Nigri reveals drivers in fungal speciation.</title>
        <authorList>
            <consortium name="DOE Joint Genome Institute"/>
            <person name="Vesth T.C."/>
            <person name="Nybo J."/>
            <person name="Theobald S."/>
            <person name="Brandl J."/>
            <person name="Frisvad J.C."/>
            <person name="Nielsen K.F."/>
            <person name="Lyhne E.K."/>
            <person name="Kogle M.E."/>
            <person name="Kuo A."/>
            <person name="Riley R."/>
            <person name="Clum A."/>
            <person name="Nolan M."/>
            <person name="Lipzen A."/>
            <person name="Salamov A."/>
            <person name="Henrissat B."/>
            <person name="Wiebenga A."/>
            <person name="De vries R.P."/>
            <person name="Grigoriev I.V."/>
            <person name="Mortensen U.H."/>
            <person name="Andersen M.R."/>
            <person name="Baker S.E."/>
        </authorList>
    </citation>
    <scope>NUCLEOTIDE SEQUENCE [LARGE SCALE GENOMIC DNA]</scope>
    <source>
        <strain evidence="9 10">CBS 101889</strain>
    </source>
</reference>
<dbReference type="InterPro" id="IPR050987">
    <property type="entry name" value="AtrR-like"/>
</dbReference>
<dbReference type="GeneID" id="37203036"/>
<keyword evidence="4" id="KW-0238">DNA-binding</keyword>
<dbReference type="CDD" id="cd12148">
    <property type="entry name" value="fungal_TF_MHR"/>
    <property type="match status" value="1"/>
</dbReference>
<evidence type="ECO:0000256" key="7">
    <source>
        <dbReference type="SAM" id="MobiDB-lite"/>
    </source>
</evidence>
<gene>
    <name evidence="9" type="ORF">BO97DRAFT_447210</name>
</gene>